<feature type="transmembrane region" description="Helical" evidence="9">
    <location>
        <begin position="417"/>
        <end position="436"/>
    </location>
</feature>
<evidence type="ECO:0000259" key="10">
    <source>
        <dbReference type="PROSITE" id="PS50850"/>
    </source>
</evidence>
<dbReference type="STRING" id="310782.SAMN05216499_1082"/>
<feature type="transmembrane region" description="Helical" evidence="9">
    <location>
        <begin position="216"/>
        <end position="234"/>
    </location>
</feature>
<dbReference type="RefSeq" id="WP_073498096.1">
    <property type="nucleotide sequence ID" value="NZ_FRBI01000008.1"/>
</dbReference>
<evidence type="ECO:0000256" key="5">
    <source>
        <dbReference type="ARBA" id="ARBA00022989"/>
    </source>
</evidence>
<accession>A0A1M7FMR8</accession>
<feature type="transmembrane region" description="Helical" evidence="9">
    <location>
        <begin position="63"/>
        <end position="83"/>
    </location>
</feature>
<evidence type="ECO:0000256" key="2">
    <source>
        <dbReference type="ARBA" id="ARBA00022448"/>
    </source>
</evidence>
<evidence type="ECO:0000256" key="9">
    <source>
        <dbReference type="SAM" id="Phobius"/>
    </source>
</evidence>
<feature type="transmembrane region" description="Helical" evidence="9">
    <location>
        <begin position="316"/>
        <end position="336"/>
    </location>
</feature>
<dbReference type="CDD" id="cd17321">
    <property type="entry name" value="MFS_MMR_MDR_like"/>
    <property type="match status" value="1"/>
</dbReference>
<keyword evidence="5 9" id="KW-1133">Transmembrane helix</keyword>
<feature type="transmembrane region" description="Helical" evidence="9">
    <location>
        <begin position="95"/>
        <end position="114"/>
    </location>
</feature>
<dbReference type="PANTHER" id="PTHR42718">
    <property type="entry name" value="MAJOR FACILITATOR SUPERFAMILY MULTIDRUG TRANSPORTER MFSC"/>
    <property type="match status" value="1"/>
</dbReference>
<gene>
    <name evidence="11" type="ORF">SAMN05216499_1082</name>
</gene>
<feature type="transmembrane region" description="Helical" evidence="9">
    <location>
        <begin position="30"/>
        <end position="51"/>
    </location>
</feature>
<dbReference type="Gene3D" id="1.20.1720.10">
    <property type="entry name" value="Multidrug resistance protein D"/>
    <property type="match status" value="1"/>
</dbReference>
<keyword evidence="7" id="KW-0046">Antibiotic resistance</keyword>
<dbReference type="Proteomes" id="UP000184111">
    <property type="component" value="Unassembled WGS sequence"/>
</dbReference>
<organism evidence="11 12">
    <name type="scientific">Actinacidiphila paucisporea</name>
    <dbReference type="NCBI Taxonomy" id="310782"/>
    <lineage>
        <taxon>Bacteria</taxon>
        <taxon>Bacillati</taxon>
        <taxon>Actinomycetota</taxon>
        <taxon>Actinomycetes</taxon>
        <taxon>Kitasatosporales</taxon>
        <taxon>Streptomycetaceae</taxon>
        <taxon>Actinacidiphila</taxon>
    </lineage>
</organism>
<feature type="compositionally biased region" description="Polar residues" evidence="8">
    <location>
        <begin position="1"/>
        <end position="10"/>
    </location>
</feature>
<feature type="transmembrane region" description="Helical" evidence="9">
    <location>
        <begin position="464"/>
        <end position="484"/>
    </location>
</feature>
<evidence type="ECO:0000256" key="3">
    <source>
        <dbReference type="ARBA" id="ARBA00022475"/>
    </source>
</evidence>
<feature type="transmembrane region" description="Helical" evidence="9">
    <location>
        <begin position="240"/>
        <end position="263"/>
    </location>
</feature>
<dbReference type="PROSITE" id="PS50850">
    <property type="entry name" value="MFS"/>
    <property type="match status" value="1"/>
</dbReference>
<dbReference type="GO" id="GO:0005886">
    <property type="term" value="C:plasma membrane"/>
    <property type="evidence" value="ECO:0007669"/>
    <property type="project" value="UniProtKB-SubCell"/>
</dbReference>
<dbReference type="InterPro" id="IPR020846">
    <property type="entry name" value="MFS_dom"/>
</dbReference>
<evidence type="ECO:0000313" key="12">
    <source>
        <dbReference type="Proteomes" id="UP000184111"/>
    </source>
</evidence>
<dbReference type="InterPro" id="IPR011701">
    <property type="entry name" value="MFS"/>
</dbReference>
<evidence type="ECO:0000256" key="8">
    <source>
        <dbReference type="SAM" id="MobiDB-lite"/>
    </source>
</evidence>
<dbReference type="GO" id="GO:0046677">
    <property type="term" value="P:response to antibiotic"/>
    <property type="evidence" value="ECO:0007669"/>
    <property type="project" value="UniProtKB-KW"/>
</dbReference>
<keyword evidence="3" id="KW-1003">Cell membrane</keyword>
<feature type="transmembrane region" description="Helical" evidence="9">
    <location>
        <begin position="182"/>
        <end position="204"/>
    </location>
</feature>
<feature type="transmembrane region" description="Helical" evidence="9">
    <location>
        <begin position="372"/>
        <end position="396"/>
    </location>
</feature>
<evidence type="ECO:0000256" key="7">
    <source>
        <dbReference type="ARBA" id="ARBA00023251"/>
    </source>
</evidence>
<dbReference type="InterPro" id="IPR036259">
    <property type="entry name" value="MFS_trans_sf"/>
</dbReference>
<dbReference type="OrthoDB" id="4080117at2"/>
<dbReference type="SUPFAM" id="SSF103473">
    <property type="entry name" value="MFS general substrate transporter"/>
    <property type="match status" value="1"/>
</dbReference>
<proteinExistence type="predicted"/>
<keyword evidence="12" id="KW-1185">Reference proteome</keyword>
<evidence type="ECO:0000256" key="1">
    <source>
        <dbReference type="ARBA" id="ARBA00004651"/>
    </source>
</evidence>
<evidence type="ECO:0000256" key="6">
    <source>
        <dbReference type="ARBA" id="ARBA00023136"/>
    </source>
</evidence>
<evidence type="ECO:0000256" key="4">
    <source>
        <dbReference type="ARBA" id="ARBA00022692"/>
    </source>
</evidence>
<evidence type="ECO:0000313" key="11">
    <source>
        <dbReference type="EMBL" id="SHM05275.1"/>
    </source>
</evidence>
<dbReference type="EMBL" id="FRBI01000008">
    <property type="protein sequence ID" value="SHM05275.1"/>
    <property type="molecule type" value="Genomic_DNA"/>
</dbReference>
<reference evidence="11 12" key="1">
    <citation type="submission" date="2016-11" db="EMBL/GenBank/DDBJ databases">
        <authorList>
            <person name="Jaros S."/>
            <person name="Januszkiewicz K."/>
            <person name="Wedrychowicz H."/>
        </authorList>
    </citation>
    <scope>NUCLEOTIDE SEQUENCE [LARGE SCALE GENOMIC DNA]</scope>
    <source>
        <strain evidence="11 12">CGMCC 4.2025</strain>
    </source>
</reference>
<feature type="domain" description="Major facilitator superfamily (MFS) profile" evidence="10">
    <location>
        <begin position="29"/>
        <end position="487"/>
    </location>
</feature>
<keyword evidence="4 9" id="KW-0812">Transmembrane</keyword>
<keyword evidence="6 9" id="KW-0472">Membrane</keyword>
<dbReference type="PANTHER" id="PTHR42718:SF46">
    <property type="entry name" value="BLR6921 PROTEIN"/>
    <property type="match status" value="1"/>
</dbReference>
<sequence length="505" mass="51875">MSDQTNSSRTAVAEPPPADNGPSGHPGITLALIATAYLMVGLDATVVNIALPKIQGALGFSPIGLSWVVNSYTLAFGGLLLLGGRLGDILGRRRMLVAGTALFTIASLVGGFANSPGLLVAARIGQGIGAAMASPNTLALIATNFEEGAARNRALAVYSATAGAGASVGLILGGVLTDWVSWRAVMFVNVPLGLAVVLGAPRFIREPERHQARIDYGGTITVTAGMVALVYAFIRVPTDGWGDTLTVLCFVAAALLLAAFVVIETKIQQPIVPLRLFRSRNRSGGYLNILLLTATMLALFFFLSQFVQDALGLSPANAGLAFLPMTVAMFLTVSRVPKLLPKFGAKPLMIAGATLMTVTMVWLTQISTDSSYLGSVFGPLLIFGVGMGLSFMPLNVTILTGVAREDSGSASGVLQTLMQLGGGLGLAILVTVFGTASKNAAGRPAGAAAKEQAKYAFTHGLQSAFTVGVVFVALALVVSVFVFASKKAPAAAAAAPAQAAAPKAE</sequence>
<dbReference type="Pfam" id="PF07690">
    <property type="entry name" value="MFS_1"/>
    <property type="match status" value="1"/>
</dbReference>
<feature type="transmembrane region" description="Helical" evidence="9">
    <location>
        <begin position="284"/>
        <end position="304"/>
    </location>
</feature>
<name>A0A1M7FMR8_9ACTN</name>
<dbReference type="Gene3D" id="1.20.1250.20">
    <property type="entry name" value="MFS general substrate transporter like domains"/>
    <property type="match status" value="1"/>
</dbReference>
<keyword evidence="2" id="KW-0813">Transport</keyword>
<feature type="transmembrane region" description="Helical" evidence="9">
    <location>
        <begin position="348"/>
        <end position="366"/>
    </location>
</feature>
<feature type="transmembrane region" description="Helical" evidence="9">
    <location>
        <begin position="155"/>
        <end position="176"/>
    </location>
</feature>
<dbReference type="GO" id="GO:0022857">
    <property type="term" value="F:transmembrane transporter activity"/>
    <property type="evidence" value="ECO:0007669"/>
    <property type="project" value="InterPro"/>
</dbReference>
<dbReference type="AlphaFoldDB" id="A0A1M7FMR8"/>
<protein>
    <submittedName>
        <fullName evidence="11">Drug resistance transporter, EmrB/QacA subfamily</fullName>
    </submittedName>
</protein>
<feature type="region of interest" description="Disordered" evidence="8">
    <location>
        <begin position="1"/>
        <end position="23"/>
    </location>
</feature>
<comment type="subcellular location">
    <subcellularLocation>
        <location evidence="1">Cell membrane</location>
        <topology evidence="1">Multi-pass membrane protein</topology>
    </subcellularLocation>
</comment>